<evidence type="ECO:0000313" key="3">
    <source>
        <dbReference type="Proteomes" id="UP000824469"/>
    </source>
</evidence>
<feature type="non-terminal residue" evidence="2">
    <location>
        <position position="1"/>
    </location>
</feature>
<feature type="region of interest" description="Disordered" evidence="1">
    <location>
        <begin position="1"/>
        <end position="60"/>
    </location>
</feature>
<name>A0AA38CLX8_TAXCH</name>
<proteinExistence type="predicted"/>
<gene>
    <name evidence="2" type="ORF">KI387_014228</name>
</gene>
<dbReference type="EMBL" id="JAHRHJ020000009">
    <property type="protein sequence ID" value="KAH9302645.1"/>
    <property type="molecule type" value="Genomic_DNA"/>
</dbReference>
<feature type="non-terminal residue" evidence="2">
    <location>
        <position position="60"/>
    </location>
</feature>
<evidence type="ECO:0000256" key="1">
    <source>
        <dbReference type="SAM" id="MobiDB-lite"/>
    </source>
</evidence>
<dbReference type="Proteomes" id="UP000824469">
    <property type="component" value="Unassembled WGS sequence"/>
</dbReference>
<accession>A0AA38CLX8</accession>
<reference evidence="2 3" key="1">
    <citation type="journal article" date="2021" name="Nat. Plants">
        <title>The Taxus genome provides insights into paclitaxel biosynthesis.</title>
        <authorList>
            <person name="Xiong X."/>
            <person name="Gou J."/>
            <person name="Liao Q."/>
            <person name="Li Y."/>
            <person name="Zhou Q."/>
            <person name="Bi G."/>
            <person name="Li C."/>
            <person name="Du R."/>
            <person name="Wang X."/>
            <person name="Sun T."/>
            <person name="Guo L."/>
            <person name="Liang H."/>
            <person name="Lu P."/>
            <person name="Wu Y."/>
            <person name="Zhang Z."/>
            <person name="Ro D.K."/>
            <person name="Shang Y."/>
            <person name="Huang S."/>
            <person name="Yan J."/>
        </authorList>
    </citation>
    <scope>NUCLEOTIDE SEQUENCE [LARGE SCALE GENOMIC DNA]</scope>
    <source>
        <strain evidence="2">Ta-2019</strain>
    </source>
</reference>
<keyword evidence="3" id="KW-1185">Reference proteome</keyword>
<sequence length="60" mass="5933">GKQCSSHGLQRGKGGAGCIGGSGEWGSVKFGGDSVEGGGESATTAGVKEGRHQGREDSRQ</sequence>
<feature type="compositionally biased region" description="Basic and acidic residues" evidence="1">
    <location>
        <begin position="48"/>
        <end position="60"/>
    </location>
</feature>
<protein>
    <submittedName>
        <fullName evidence="2">Uncharacterized protein</fullName>
    </submittedName>
</protein>
<dbReference type="AlphaFoldDB" id="A0AA38CLX8"/>
<evidence type="ECO:0000313" key="2">
    <source>
        <dbReference type="EMBL" id="KAH9302645.1"/>
    </source>
</evidence>
<comment type="caution">
    <text evidence="2">The sequence shown here is derived from an EMBL/GenBank/DDBJ whole genome shotgun (WGS) entry which is preliminary data.</text>
</comment>
<organism evidence="2 3">
    <name type="scientific">Taxus chinensis</name>
    <name type="common">Chinese yew</name>
    <name type="synonym">Taxus wallichiana var. chinensis</name>
    <dbReference type="NCBI Taxonomy" id="29808"/>
    <lineage>
        <taxon>Eukaryota</taxon>
        <taxon>Viridiplantae</taxon>
        <taxon>Streptophyta</taxon>
        <taxon>Embryophyta</taxon>
        <taxon>Tracheophyta</taxon>
        <taxon>Spermatophyta</taxon>
        <taxon>Pinopsida</taxon>
        <taxon>Pinidae</taxon>
        <taxon>Conifers II</taxon>
        <taxon>Cupressales</taxon>
        <taxon>Taxaceae</taxon>
        <taxon>Taxus</taxon>
    </lineage>
</organism>
<feature type="compositionally biased region" description="Gly residues" evidence="1">
    <location>
        <begin position="11"/>
        <end position="24"/>
    </location>
</feature>